<name>A0A8I3A599_9AGAM</name>
<evidence type="ECO:0000313" key="1">
    <source>
        <dbReference type="EMBL" id="KAG6370863.1"/>
    </source>
</evidence>
<dbReference type="OrthoDB" id="674604at2759"/>
<organism evidence="1 2">
    <name type="scientific">Boletus reticuloceps</name>
    <dbReference type="NCBI Taxonomy" id="495285"/>
    <lineage>
        <taxon>Eukaryota</taxon>
        <taxon>Fungi</taxon>
        <taxon>Dikarya</taxon>
        <taxon>Basidiomycota</taxon>
        <taxon>Agaricomycotina</taxon>
        <taxon>Agaricomycetes</taxon>
        <taxon>Agaricomycetidae</taxon>
        <taxon>Boletales</taxon>
        <taxon>Boletineae</taxon>
        <taxon>Boletaceae</taxon>
        <taxon>Boletoideae</taxon>
        <taxon>Boletus</taxon>
    </lineage>
</organism>
<dbReference type="AlphaFoldDB" id="A0A8I3A599"/>
<dbReference type="Proteomes" id="UP000683000">
    <property type="component" value="Unassembled WGS sequence"/>
</dbReference>
<keyword evidence="2" id="KW-1185">Reference proteome</keyword>
<comment type="caution">
    <text evidence="1">The sequence shown here is derived from an EMBL/GenBank/DDBJ whole genome shotgun (WGS) entry which is preliminary data.</text>
</comment>
<sequence>MLLHGIRSQSRCGDLVRSIQNSRARILVEYQASKVVQFYNEDWTLYMNLNIKNHKDSPEILSEMKEATGISA</sequence>
<proteinExistence type="predicted"/>
<evidence type="ECO:0000313" key="2">
    <source>
        <dbReference type="Proteomes" id="UP000683000"/>
    </source>
</evidence>
<protein>
    <submittedName>
        <fullName evidence="1">Uncharacterized protein</fullName>
    </submittedName>
</protein>
<reference evidence="1" key="1">
    <citation type="submission" date="2021-03" db="EMBL/GenBank/DDBJ databases">
        <title>Evolutionary innovations through gain and loss of genes in the ectomycorrhizal Boletales.</title>
        <authorList>
            <person name="Wu G."/>
            <person name="Miyauchi S."/>
            <person name="Morin E."/>
            <person name="Yang Z.-L."/>
            <person name="Xu J."/>
            <person name="Martin F.M."/>
        </authorList>
    </citation>
    <scope>NUCLEOTIDE SEQUENCE</scope>
    <source>
        <strain evidence="1">BR01</strain>
    </source>
</reference>
<dbReference type="EMBL" id="JAGFBS010000043">
    <property type="protein sequence ID" value="KAG6370863.1"/>
    <property type="molecule type" value="Genomic_DNA"/>
</dbReference>
<accession>A0A8I3A599</accession>
<gene>
    <name evidence="1" type="ORF">JVT61DRAFT_10885</name>
</gene>